<dbReference type="Pfam" id="PF00965">
    <property type="entry name" value="TIMP"/>
    <property type="match status" value="1"/>
</dbReference>
<dbReference type="Proteomes" id="UP000242188">
    <property type="component" value="Unassembled WGS sequence"/>
</dbReference>
<dbReference type="PANTHER" id="PTHR11844:SF33">
    <property type="entry name" value="TISSUE INHIBITOR OF METALLOPROTEINASE"/>
    <property type="match status" value="1"/>
</dbReference>
<dbReference type="AlphaFoldDB" id="A0A210PI33"/>
<dbReference type="GO" id="GO:0005615">
    <property type="term" value="C:extracellular space"/>
    <property type="evidence" value="ECO:0007669"/>
    <property type="project" value="TreeGrafter"/>
</dbReference>
<comment type="subcellular location">
    <subcellularLocation>
        <location evidence="1">Secreted</location>
    </subcellularLocation>
</comment>
<dbReference type="InterPro" id="IPR008993">
    <property type="entry name" value="TIMP-like_OB-fold"/>
</dbReference>
<keyword evidence="8" id="KW-1185">Reference proteome</keyword>
<name>A0A210PI33_MIZYE</name>
<evidence type="ECO:0000313" key="7">
    <source>
        <dbReference type="EMBL" id="OWF36086.1"/>
    </source>
</evidence>
<dbReference type="GO" id="GO:0031012">
    <property type="term" value="C:extracellular matrix"/>
    <property type="evidence" value="ECO:0007669"/>
    <property type="project" value="TreeGrafter"/>
</dbReference>
<dbReference type="SUPFAM" id="SSF50242">
    <property type="entry name" value="TIMP-like"/>
    <property type="match status" value="1"/>
</dbReference>
<gene>
    <name evidence="7" type="ORF">KP79_PYT11742</name>
</gene>
<evidence type="ECO:0000256" key="5">
    <source>
        <dbReference type="SAM" id="SignalP"/>
    </source>
</evidence>
<dbReference type="Gene3D" id="2.40.50.120">
    <property type="match status" value="1"/>
</dbReference>
<keyword evidence="4" id="KW-0479">Metal-binding</keyword>
<feature type="signal peptide" evidence="5">
    <location>
        <begin position="1"/>
        <end position="19"/>
    </location>
</feature>
<keyword evidence="3" id="KW-1015">Disulfide bond</keyword>
<dbReference type="PROSITE" id="PS50189">
    <property type="entry name" value="NTR"/>
    <property type="match status" value="1"/>
</dbReference>
<dbReference type="InterPro" id="IPR001134">
    <property type="entry name" value="Netrin_domain"/>
</dbReference>
<feature type="domain" description="NTR" evidence="6">
    <location>
        <begin position="21"/>
        <end position="151"/>
    </location>
</feature>
<accession>A0A210PI33</accession>
<dbReference type="GO" id="GO:0002020">
    <property type="term" value="F:protease binding"/>
    <property type="evidence" value="ECO:0007669"/>
    <property type="project" value="TreeGrafter"/>
</dbReference>
<dbReference type="PANTHER" id="PTHR11844">
    <property type="entry name" value="METALLOPROTEASE INHIBITOR"/>
    <property type="match status" value="1"/>
</dbReference>
<keyword evidence="2" id="KW-0964">Secreted</keyword>
<dbReference type="EMBL" id="NEDP02076678">
    <property type="protein sequence ID" value="OWF36086.1"/>
    <property type="molecule type" value="Genomic_DNA"/>
</dbReference>
<keyword evidence="5" id="KW-0732">Signal</keyword>
<comment type="caution">
    <text evidence="7">The sequence shown here is derived from an EMBL/GenBank/DDBJ whole genome shotgun (WGS) entry which is preliminary data.</text>
</comment>
<evidence type="ECO:0000259" key="6">
    <source>
        <dbReference type="PROSITE" id="PS50189"/>
    </source>
</evidence>
<sequence>MLLTFAVLLVFGSARLSHSLCDPDVLHPQTALCNQKYAFKGKVTKSTLDESVDNAPEGSTGVSYEVNVMKVFKDTESDLTEIEVITITTKGSMQNGIPWLVVGTKYFMTVSSSKTIDLCQSYVVEWSLLPLPKSVYKWRAADDTFIGNKNCDNCEINYGTPKNTAEVCDYNSLSCCHLYERCNYNENLGQCSWDKLPQKESGKDCEAPE</sequence>
<keyword evidence="4" id="KW-0862">Zinc</keyword>
<proteinExistence type="predicted"/>
<dbReference type="InterPro" id="IPR001820">
    <property type="entry name" value="TIMP"/>
</dbReference>
<dbReference type="GO" id="GO:0046872">
    <property type="term" value="F:metal ion binding"/>
    <property type="evidence" value="ECO:0007669"/>
    <property type="project" value="UniProtKB-KW"/>
</dbReference>
<organism evidence="7 8">
    <name type="scientific">Mizuhopecten yessoensis</name>
    <name type="common">Japanese scallop</name>
    <name type="synonym">Patinopecten yessoensis</name>
    <dbReference type="NCBI Taxonomy" id="6573"/>
    <lineage>
        <taxon>Eukaryota</taxon>
        <taxon>Metazoa</taxon>
        <taxon>Spiralia</taxon>
        <taxon>Lophotrochozoa</taxon>
        <taxon>Mollusca</taxon>
        <taxon>Bivalvia</taxon>
        <taxon>Autobranchia</taxon>
        <taxon>Pteriomorphia</taxon>
        <taxon>Pectinida</taxon>
        <taxon>Pectinoidea</taxon>
        <taxon>Pectinidae</taxon>
        <taxon>Mizuhopecten</taxon>
    </lineage>
</organism>
<reference evidence="7 8" key="1">
    <citation type="journal article" date="2017" name="Nat. Ecol. Evol.">
        <title>Scallop genome provides insights into evolution of bilaterian karyotype and development.</title>
        <authorList>
            <person name="Wang S."/>
            <person name="Zhang J."/>
            <person name="Jiao W."/>
            <person name="Li J."/>
            <person name="Xun X."/>
            <person name="Sun Y."/>
            <person name="Guo X."/>
            <person name="Huan P."/>
            <person name="Dong B."/>
            <person name="Zhang L."/>
            <person name="Hu X."/>
            <person name="Sun X."/>
            <person name="Wang J."/>
            <person name="Zhao C."/>
            <person name="Wang Y."/>
            <person name="Wang D."/>
            <person name="Huang X."/>
            <person name="Wang R."/>
            <person name="Lv J."/>
            <person name="Li Y."/>
            <person name="Zhang Z."/>
            <person name="Liu B."/>
            <person name="Lu W."/>
            <person name="Hui Y."/>
            <person name="Liang J."/>
            <person name="Zhou Z."/>
            <person name="Hou R."/>
            <person name="Li X."/>
            <person name="Liu Y."/>
            <person name="Li H."/>
            <person name="Ning X."/>
            <person name="Lin Y."/>
            <person name="Zhao L."/>
            <person name="Xing Q."/>
            <person name="Dou J."/>
            <person name="Li Y."/>
            <person name="Mao J."/>
            <person name="Guo H."/>
            <person name="Dou H."/>
            <person name="Li T."/>
            <person name="Mu C."/>
            <person name="Jiang W."/>
            <person name="Fu Q."/>
            <person name="Fu X."/>
            <person name="Miao Y."/>
            <person name="Liu J."/>
            <person name="Yu Q."/>
            <person name="Li R."/>
            <person name="Liao H."/>
            <person name="Li X."/>
            <person name="Kong Y."/>
            <person name="Jiang Z."/>
            <person name="Chourrout D."/>
            <person name="Li R."/>
            <person name="Bao Z."/>
        </authorList>
    </citation>
    <scope>NUCLEOTIDE SEQUENCE [LARGE SCALE GENOMIC DNA]</scope>
    <source>
        <strain evidence="7 8">PY_sf001</strain>
    </source>
</reference>
<evidence type="ECO:0000256" key="3">
    <source>
        <dbReference type="ARBA" id="ARBA00023157"/>
    </source>
</evidence>
<evidence type="ECO:0000256" key="2">
    <source>
        <dbReference type="ARBA" id="ARBA00022525"/>
    </source>
</evidence>
<feature type="chain" id="PRO_5012465258" description="NTR domain-containing protein" evidence="5">
    <location>
        <begin position="20"/>
        <end position="209"/>
    </location>
</feature>
<feature type="binding site" evidence="4">
    <location>
        <position position="21"/>
    </location>
    <ligand>
        <name>Zn(2+)</name>
        <dbReference type="ChEBI" id="CHEBI:29105"/>
        <note>ligand shared with metalloproteinase partner</note>
    </ligand>
</feature>
<protein>
    <recommendedName>
        <fullName evidence="6">NTR domain-containing protein</fullName>
    </recommendedName>
</protein>
<dbReference type="GO" id="GO:0008191">
    <property type="term" value="F:metalloendopeptidase inhibitor activity"/>
    <property type="evidence" value="ECO:0007669"/>
    <property type="project" value="InterPro"/>
</dbReference>
<evidence type="ECO:0000256" key="4">
    <source>
        <dbReference type="PIRSR" id="PIRSR601820-1"/>
    </source>
</evidence>
<evidence type="ECO:0000313" key="8">
    <source>
        <dbReference type="Proteomes" id="UP000242188"/>
    </source>
</evidence>
<dbReference type="GO" id="GO:0051045">
    <property type="term" value="P:negative regulation of membrane protein ectodomain proteolysis"/>
    <property type="evidence" value="ECO:0007669"/>
    <property type="project" value="TreeGrafter"/>
</dbReference>
<evidence type="ECO:0000256" key="1">
    <source>
        <dbReference type="ARBA" id="ARBA00004613"/>
    </source>
</evidence>